<evidence type="ECO:0000256" key="1">
    <source>
        <dbReference type="SAM" id="MobiDB-lite"/>
    </source>
</evidence>
<dbReference type="InterPro" id="IPR022291">
    <property type="entry name" value="Bacteriocin_synth_cyclodeHase"/>
</dbReference>
<dbReference type="NCBIfam" id="TIGR03882">
    <property type="entry name" value="cyclo_dehyd_2"/>
    <property type="match status" value="1"/>
</dbReference>
<evidence type="ECO:0000313" key="2">
    <source>
        <dbReference type="EMBL" id="UYQ60635.1"/>
    </source>
</evidence>
<dbReference type="InterPro" id="IPR035985">
    <property type="entry name" value="Ubiquitin-activating_enz"/>
</dbReference>
<dbReference type="RefSeq" id="WP_264241841.1">
    <property type="nucleotide sequence ID" value="NZ_CP107567.1"/>
</dbReference>
<proteinExistence type="predicted"/>
<evidence type="ECO:0000313" key="3">
    <source>
        <dbReference type="Proteomes" id="UP001163878"/>
    </source>
</evidence>
<reference evidence="2" key="1">
    <citation type="submission" date="2022-10" db="EMBL/GenBank/DDBJ databases">
        <title>Cytochrome P450 Catalyzes Benzene Ring Formation in the Biosynthesis of Trialkyl-Substituted Aromatic Polyketides.</title>
        <authorList>
            <person name="Zhao E."/>
            <person name="Ge H."/>
        </authorList>
    </citation>
    <scope>NUCLEOTIDE SEQUENCE</scope>
    <source>
        <strain evidence="2">NA0869</strain>
    </source>
</reference>
<sequence length="344" mass="36784">MTETLDGGVPAASPTPADGAPQQTGDRLVRNPYLTLVQCTDDEVLLRHGARSRYSRVLRDDGRHRVLGPLLREFAVPQVPGEVLETFADRAGADELTALVDQLADEGVLVAEGSSTFTMYRSIVGGRPVRPLAATSVAVVGQGAVGAQLTTQLTGLGVGEVPVLSADSAGAPEGADIDDERLADLLDGSDLVVLALDGFRPSLLHRINRAAVAAGRPWLPVYADGSELIIGPLVVPGESPCYNEHEIQHESSRALRGEYQLYSEELARRSADDIPPLLGPYAAIGASWAAIGIAPFLVDGASFLVGRAIRVDFERLEITQEHVLRLPRCPVCTEHRPSFRHPFL</sequence>
<organism evidence="2 3">
    <name type="scientific">Streptomyces peucetius</name>
    <dbReference type="NCBI Taxonomy" id="1950"/>
    <lineage>
        <taxon>Bacteria</taxon>
        <taxon>Bacillati</taxon>
        <taxon>Actinomycetota</taxon>
        <taxon>Actinomycetes</taxon>
        <taxon>Kitasatosporales</taxon>
        <taxon>Streptomycetaceae</taxon>
        <taxon>Streptomyces</taxon>
    </lineage>
</organism>
<dbReference type="Proteomes" id="UP001163878">
    <property type="component" value="Chromosome"/>
</dbReference>
<dbReference type="SUPFAM" id="SSF69572">
    <property type="entry name" value="Activating enzymes of the ubiquitin-like proteins"/>
    <property type="match status" value="1"/>
</dbReference>
<gene>
    <name evidence="2" type="ORF">OGH68_03550</name>
</gene>
<dbReference type="EMBL" id="CP107567">
    <property type="protein sequence ID" value="UYQ60635.1"/>
    <property type="molecule type" value="Genomic_DNA"/>
</dbReference>
<name>A0ABY6I0Y8_STRPE</name>
<dbReference type="Gene3D" id="3.40.50.720">
    <property type="entry name" value="NAD(P)-binding Rossmann-like Domain"/>
    <property type="match status" value="1"/>
</dbReference>
<keyword evidence="3" id="KW-1185">Reference proteome</keyword>
<feature type="region of interest" description="Disordered" evidence="1">
    <location>
        <begin position="1"/>
        <end position="26"/>
    </location>
</feature>
<protein>
    <submittedName>
        <fullName evidence="2">TOMM leader peptide-binding protein</fullName>
    </submittedName>
</protein>
<accession>A0ABY6I0Y8</accession>